<feature type="domain" description="PNPLA" evidence="5">
    <location>
        <begin position="48"/>
        <end position="220"/>
    </location>
</feature>
<keyword evidence="2 4" id="KW-0442">Lipid degradation</keyword>
<evidence type="ECO:0000313" key="6">
    <source>
        <dbReference type="EMBL" id="RCX31782.1"/>
    </source>
</evidence>
<feature type="active site" description="Nucleophile" evidence="4">
    <location>
        <position position="81"/>
    </location>
</feature>
<keyword evidence="1 4" id="KW-0378">Hydrolase</keyword>
<keyword evidence="3 4" id="KW-0443">Lipid metabolism</keyword>
<sequence>MAAACTEPVAAHPCNPSRRAFLTVLASGAALAACGDWRAGRGTPRVGLALGGGGARGLAHIPFLELLDEMKVRPHRIAGTSIGAVLGTLYAAGRSGREIRELMTGLVGDGRGEGLLHGSYRWIEYIDLAMGGGGLLDTDDFLQFLHGALRHDTFAELAIPMRVVAADLWSREPVVFSSGEMLPALKATIALPGLFKPVPYRGHLLVDGGVVNPVPWDLLDDCDVVVALDVSGQRTHQRGEVPGVIESVFLSFHAMEEALVAEKLRCSRPDLYIKPPIKDIRVMDFQRAGEIYDQAKPALQELRWGLKRLLG</sequence>
<organism evidence="6 7">
    <name type="scientific">Thioalbus denitrificans</name>
    <dbReference type="NCBI Taxonomy" id="547122"/>
    <lineage>
        <taxon>Bacteria</taxon>
        <taxon>Pseudomonadati</taxon>
        <taxon>Pseudomonadota</taxon>
        <taxon>Gammaproteobacteria</taxon>
        <taxon>Chromatiales</taxon>
        <taxon>Ectothiorhodospiraceae</taxon>
        <taxon>Thioalbus</taxon>
    </lineage>
</organism>
<dbReference type="InterPro" id="IPR050301">
    <property type="entry name" value="NTE"/>
</dbReference>
<dbReference type="OrthoDB" id="5290098at2"/>
<evidence type="ECO:0000256" key="4">
    <source>
        <dbReference type="PROSITE-ProRule" id="PRU01161"/>
    </source>
</evidence>
<feature type="active site" description="Proton acceptor" evidence="4">
    <location>
        <position position="207"/>
    </location>
</feature>
<dbReference type="InterPro" id="IPR002641">
    <property type="entry name" value="PNPLA_dom"/>
</dbReference>
<evidence type="ECO:0000256" key="3">
    <source>
        <dbReference type="ARBA" id="ARBA00023098"/>
    </source>
</evidence>
<evidence type="ECO:0000256" key="1">
    <source>
        <dbReference type="ARBA" id="ARBA00022801"/>
    </source>
</evidence>
<reference evidence="6 7" key="1">
    <citation type="submission" date="2018-07" db="EMBL/GenBank/DDBJ databases">
        <title>Genomic Encyclopedia of Type Strains, Phase IV (KMG-IV): sequencing the most valuable type-strain genomes for metagenomic binning, comparative biology and taxonomic classification.</title>
        <authorList>
            <person name="Goeker M."/>
        </authorList>
    </citation>
    <scope>NUCLEOTIDE SEQUENCE [LARGE SCALE GENOMIC DNA]</scope>
    <source>
        <strain evidence="6 7">DSM 26407</strain>
    </source>
</reference>
<dbReference type="Gene3D" id="3.40.1090.10">
    <property type="entry name" value="Cytosolic phospholipase A2 catalytic domain"/>
    <property type="match status" value="2"/>
</dbReference>
<feature type="short sequence motif" description="GXSXG" evidence="4">
    <location>
        <begin position="79"/>
        <end position="83"/>
    </location>
</feature>
<dbReference type="Pfam" id="PF01734">
    <property type="entry name" value="Patatin"/>
    <property type="match status" value="1"/>
</dbReference>
<name>A0A369CCL9_9GAMM</name>
<proteinExistence type="predicted"/>
<protein>
    <submittedName>
        <fullName evidence="6">NTE family protein</fullName>
    </submittedName>
</protein>
<dbReference type="PROSITE" id="PS51318">
    <property type="entry name" value="TAT"/>
    <property type="match status" value="1"/>
</dbReference>
<dbReference type="InterPro" id="IPR016035">
    <property type="entry name" value="Acyl_Trfase/lysoPLipase"/>
</dbReference>
<comment type="caution">
    <text evidence="6">The sequence shown here is derived from an EMBL/GenBank/DDBJ whole genome shotgun (WGS) entry which is preliminary data.</text>
</comment>
<feature type="short sequence motif" description="GXGXXG" evidence="4">
    <location>
        <begin position="52"/>
        <end position="57"/>
    </location>
</feature>
<accession>A0A369CCL9</accession>
<dbReference type="PANTHER" id="PTHR14226">
    <property type="entry name" value="NEUROPATHY TARGET ESTERASE/SWISS CHEESE D.MELANOGASTER"/>
    <property type="match status" value="1"/>
</dbReference>
<dbReference type="EMBL" id="QPJY01000002">
    <property type="protein sequence ID" value="RCX31782.1"/>
    <property type="molecule type" value="Genomic_DNA"/>
</dbReference>
<keyword evidence="7" id="KW-1185">Reference proteome</keyword>
<gene>
    <name evidence="6" type="ORF">DFQ59_102129</name>
</gene>
<dbReference type="InterPro" id="IPR006311">
    <property type="entry name" value="TAT_signal"/>
</dbReference>
<dbReference type="Proteomes" id="UP000252707">
    <property type="component" value="Unassembled WGS sequence"/>
</dbReference>
<dbReference type="AlphaFoldDB" id="A0A369CCL9"/>
<dbReference type="SUPFAM" id="SSF52151">
    <property type="entry name" value="FabD/lysophospholipase-like"/>
    <property type="match status" value="1"/>
</dbReference>
<dbReference type="GO" id="GO:0016787">
    <property type="term" value="F:hydrolase activity"/>
    <property type="evidence" value="ECO:0007669"/>
    <property type="project" value="UniProtKB-UniRule"/>
</dbReference>
<dbReference type="PROSITE" id="PS51635">
    <property type="entry name" value="PNPLA"/>
    <property type="match status" value="1"/>
</dbReference>
<dbReference type="PANTHER" id="PTHR14226:SF76">
    <property type="entry name" value="NTE FAMILY PROTEIN RSSA"/>
    <property type="match status" value="1"/>
</dbReference>
<evidence type="ECO:0000313" key="7">
    <source>
        <dbReference type="Proteomes" id="UP000252707"/>
    </source>
</evidence>
<dbReference type="GO" id="GO:0016042">
    <property type="term" value="P:lipid catabolic process"/>
    <property type="evidence" value="ECO:0007669"/>
    <property type="project" value="UniProtKB-UniRule"/>
</dbReference>
<evidence type="ECO:0000256" key="2">
    <source>
        <dbReference type="ARBA" id="ARBA00022963"/>
    </source>
</evidence>
<evidence type="ECO:0000259" key="5">
    <source>
        <dbReference type="PROSITE" id="PS51635"/>
    </source>
</evidence>
<feature type="short sequence motif" description="DGA/G" evidence="4">
    <location>
        <begin position="207"/>
        <end position="209"/>
    </location>
</feature>